<reference evidence="1 2" key="1">
    <citation type="submission" date="2018-06" db="EMBL/GenBank/DDBJ databases">
        <authorList>
            <consortium name="Pathogen Informatics"/>
            <person name="Doyle S."/>
        </authorList>
    </citation>
    <scope>NUCLEOTIDE SEQUENCE [LARGE SCALE GENOMIC DNA]</scope>
    <source>
        <strain evidence="1 2">NCTC11544</strain>
    </source>
</reference>
<dbReference type="Proteomes" id="UP000255529">
    <property type="component" value="Unassembled WGS sequence"/>
</dbReference>
<dbReference type="AlphaFoldDB" id="A0A380A9V1"/>
<evidence type="ECO:0000313" key="1">
    <source>
        <dbReference type="EMBL" id="SUI76768.1"/>
    </source>
</evidence>
<dbReference type="RefSeq" id="WP_115059133.1">
    <property type="nucleotide sequence ID" value="NZ_CAMKUF010000003.1"/>
</dbReference>
<gene>
    <name evidence="1" type="ORF">NCTC11544_03875</name>
</gene>
<proteinExistence type="predicted"/>
<evidence type="ECO:0000313" key="2">
    <source>
        <dbReference type="Proteomes" id="UP000255529"/>
    </source>
</evidence>
<organism evidence="1 2">
    <name type="scientific">Serratia quinivorans</name>
    <dbReference type="NCBI Taxonomy" id="137545"/>
    <lineage>
        <taxon>Bacteria</taxon>
        <taxon>Pseudomonadati</taxon>
        <taxon>Pseudomonadota</taxon>
        <taxon>Gammaproteobacteria</taxon>
        <taxon>Enterobacterales</taxon>
        <taxon>Yersiniaceae</taxon>
        <taxon>Serratia</taxon>
    </lineage>
</organism>
<name>A0A380A9V1_9GAMM</name>
<dbReference type="Pfam" id="PF10772">
    <property type="entry name" value="Phage_HP1_Orf24"/>
    <property type="match status" value="1"/>
</dbReference>
<dbReference type="EMBL" id="UGYN01000002">
    <property type="protein sequence ID" value="SUI76768.1"/>
    <property type="molecule type" value="Genomic_DNA"/>
</dbReference>
<accession>A0A380A9V1</accession>
<dbReference type="InterPro" id="IPR019708">
    <property type="entry name" value="Phage_HP1_Orf24"/>
</dbReference>
<protein>
    <submittedName>
        <fullName evidence="1">Protein of uncharacterized function (DUF2597)</fullName>
    </submittedName>
</protein>
<sequence length="152" mass="16381">MSTKRISGQSFDIDMGGVAIQVKNISLDITDDTEVSKTRGIPDGYTDGAVAAEGEIELDTKNLKLVQSKAQSAGSWRGIELQDFLFYAKAGDEELKVEAYGCKLNVSNLLAIDTSSAGTSSHKIKYLVTSPDFVRINGIPYLSAEDTRDLLG</sequence>